<sequence>MTFPLSSAARPFTALAILAALTFVLPPAATHAAPLTISLPAPAAPAPETFVMGTARHPSGSTLSLDARSLLRDGKPWTPVMGEFHFTRFHEADWREELLKMKAGGIDIVATYVFWNHHEETEEVFDWTGRRNLRQFLIACRDVGIDAVVRCGPWCHGEVRNGGIPDWVLEKGWKVRSDDSAYLERVRALYQEIAAQCRGLLWKDGGPVVAVQLENEYGGPAEHLLTLKKLARDTGLDTPYYTRTGWPALKTPMPFGEILPLYGVYSEGFWDRELTPMPGNYWAGFHFSRLREDANIANEALGKREAKDTPDADRYPYLTCEMGGGMMSAYHRRIRVYPADIESTAIVKIGSGSNLPGYYMYHGGTNPESRTGITLEENQSTRITNWNDMPTRGYDFQAPLGEYGQTRPHYHSLRRLHLFLRDFGPSLATMPSVLPDQRPSGRDDTATLRWSARSDGRSGYIFVNNYERLKNLPAKSAVQFSLNLPGGLINFPSSPVTIPSGARFIWPFNLDLGQGARLVHATAQLVCAIDDGTTRTLFFAETPGVEPEFLIQEAAHKTRLDSGKSTRDASRLLINKLKPSTEPFARLGDKNATVQLVLLSEPDSLALWKGRWQGRDRVILSPADIVFDNDQLRLVTSTPGSLHASAYPAPEKVAATADAKIATKSDGLFRRFTPPAPEPFASKVTAEKLKDAGPPRNVHLGKAPKPVAAAPDDNDFDQAAIWRIKFENLDDSTNPLVRVRYTGDVARFTLNGRLVTDDFFNGNTFDLALNRLGRLTYAELRLAILPLPKDAPIMLPPGVKPSYNSIGAALSLDNVELIPRYTTTLTASGKK</sequence>
<evidence type="ECO:0000256" key="3">
    <source>
        <dbReference type="ARBA" id="ARBA00023295"/>
    </source>
</evidence>
<feature type="chain" id="PRO_5013284775" description="Beta-galactosidase" evidence="7">
    <location>
        <begin position="33"/>
        <end position="831"/>
    </location>
</feature>
<dbReference type="EMBL" id="CP023344">
    <property type="protein sequence ID" value="ATC65137.1"/>
    <property type="molecule type" value="Genomic_DNA"/>
</dbReference>
<dbReference type="Pfam" id="PF01301">
    <property type="entry name" value="Glyco_hydro_35"/>
    <property type="match status" value="1"/>
</dbReference>
<dbReference type="SUPFAM" id="SSF51445">
    <property type="entry name" value="(Trans)glycosidases"/>
    <property type="match status" value="1"/>
</dbReference>
<dbReference type="KEGG" id="vbh:CMV30_14895"/>
<evidence type="ECO:0000256" key="6">
    <source>
        <dbReference type="SAM" id="MobiDB-lite"/>
    </source>
</evidence>
<feature type="domain" description="Glycoside hydrolase 35 catalytic" evidence="8">
    <location>
        <begin position="69"/>
        <end position="417"/>
    </location>
</feature>
<dbReference type="AlphaFoldDB" id="A0A290QA53"/>
<dbReference type="InterPro" id="IPR001944">
    <property type="entry name" value="Glycoside_Hdrlase_35"/>
</dbReference>
<keyword evidence="2 4" id="KW-0378">Hydrolase</keyword>
<dbReference type="InterPro" id="IPR031330">
    <property type="entry name" value="Gly_Hdrlase_35_cat"/>
</dbReference>
<evidence type="ECO:0000313" key="9">
    <source>
        <dbReference type="EMBL" id="ATC65137.1"/>
    </source>
</evidence>
<dbReference type="PRINTS" id="PR00742">
    <property type="entry name" value="GLHYDRLASE35"/>
</dbReference>
<dbReference type="RefSeq" id="WP_096056768.1">
    <property type="nucleotide sequence ID" value="NZ_CP023344.1"/>
</dbReference>
<dbReference type="InterPro" id="IPR019801">
    <property type="entry name" value="Glyco_hydro_35_CS"/>
</dbReference>
<dbReference type="Proteomes" id="UP000217265">
    <property type="component" value="Chromosome"/>
</dbReference>
<keyword evidence="7" id="KW-0732">Signal</keyword>
<dbReference type="OrthoDB" id="9813184at2"/>
<proteinExistence type="inferred from homology"/>
<protein>
    <recommendedName>
        <fullName evidence="4">Beta-galactosidase</fullName>
        <ecNumber evidence="4">3.2.1.23</ecNumber>
    </recommendedName>
</protein>
<evidence type="ECO:0000256" key="2">
    <source>
        <dbReference type="ARBA" id="ARBA00022801"/>
    </source>
</evidence>
<dbReference type="PANTHER" id="PTHR23421">
    <property type="entry name" value="BETA-GALACTOSIDASE RELATED"/>
    <property type="match status" value="1"/>
</dbReference>
<comment type="similarity">
    <text evidence="1 5">Belongs to the glycosyl hydrolase 35 family.</text>
</comment>
<evidence type="ECO:0000256" key="5">
    <source>
        <dbReference type="RuleBase" id="RU003679"/>
    </source>
</evidence>
<keyword evidence="10" id="KW-1185">Reference proteome</keyword>
<name>A0A290QA53_9BACT</name>
<dbReference type="EC" id="3.2.1.23" evidence="4"/>
<organism evidence="9 10">
    <name type="scientific">Nibricoccus aquaticus</name>
    <dbReference type="NCBI Taxonomy" id="2576891"/>
    <lineage>
        <taxon>Bacteria</taxon>
        <taxon>Pseudomonadati</taxon>
        <taxon>Verrucomicrobiota</taxon>
        <taxon>Opitutia</taxon>
        <taxon>Opitutales</taxon>
        <taxon>Opitutaceae</taxon>
        <taxon>Nibricoccus</taxon>
    </lineage>
</organism>
<keyword evidence="3 4" id="KW-0326">Glycosidase</keyword>
<dbReference type="GO" id="GO:0005975">
    <property type="term" value="P:carbohydrate metabolic process"/>
    <property type="evidence" value="ECO:0007669"/>
    <property type="project" value="InterPro"/>
</dbReference>
<accession>A0A290QA53</accession>
<evidence type="ECO:0000313" key="10">
    <source>
        <dbReference type="Proteomes" id="UP000217265"/>
    </source>
</evidence>
<comment type="catalytic activity">
    <reaction evidence="4">
        <text>Hydrolysis of terminal non-reducing beta-D-galactose residues in beta-D-galactosides.</text>
        <dbReference type="EC" id="3.2.1.23"/>
    </reaction>
</comment>
<evidence type="ECO:0000259" key="8">
    <source>
        <dbReference type="Pfam" id="PF01301"/>
    </source>
</evidence>
<feature type="region of interest" description="Disordered" evidence="6">
    <location>
        <begin position="691"/>
        <end position="712"/>
    </location>
</feature>
<dbReference type="InterPro" id="IPR017853">
    <property type="entry name" value="GH"/>
</dbReference>
<evidence type="ECO:0000256" key="1">
    <source>
        <dbReference type="ARBA" id="ARBA00009809"/>
    </source>
</evidence>
<evidence type="ECO:0000256" key="4">
    <source>
        <dbReference type="RuleBase" id="RU000675"/>
    </source>
</evidence>
<dbReference type="GO" id="GO:0004565">
    <property type="term" value="F:beta-galactosidase activity"/>
    <property type="evidence" value="ECO:0007669"/>
    <property type="project" value="UniProtKB-EC"/>
</dbReference>
<gene>
    <name evidence="9" type="ORF">CMV30_14895</name>
</gene>
<dbReference type="Gene3D" id="3.20.20.80">
    <property type="entry name" value="Glycosidases"/>
    <property type="match status" value="1"/>
</dbReference>
<evidence type="ECO:0000256" key="7">
    <source>
        <dbReference type="SAM" id="SignalP"/>
    </source>
</evidence>
<feature type="signal peptide" evidence="7">
    <location>
        <begin position="1"/>
        <end position="32"/>
    </location>
</feature>
<dbReference type="PROSITE" id="PS01182">
    <property type="entry name" value="GLYCOSYL_HYDROL_F35"/>
    <property type="match status" value="1"/>
</dbReference>
<reference evidence="9 10" key="1">
    <citation type="submission" date="2017-09" db="EMBL/GenBank/DDBJ databases">
        <title>Complete genome sequence of Verrucomicrobial strain HZ-65, isolated from freshwater.</title>
        <authorList>
            <person name="Choi A."/>
        </authorList>
    </citation>
    <scope>NUCLEOTIDE SEQUENCE [LARGE SCALE GENOMIC DNA]</scope>
    <source>
        <strain evidence="9 10">HZ-65</strain>
    </source>
</reference>